<dbReference type="Proteomes" id="UP001497453">
    <property type="component" value="Chromosome 5"/>
</dbReference>
<feature type="region of interest" description="Disordered" evidence="1">
    <location>
        <begin position="346"/>
        <end position="375"/>
    </location>
</feature>
<name>A0ABP1DQW7_9APHY</name>
<gene>
    <name evidence="2" type="ORF">GFSPODELE1_LOCUS7408</name>
</gene>
<evidence type="ECO:0000313" key="2">
    <source>
        <dbReference type="EMBL" id="CAL1709567.1"/>
    </source>
</evidence>
<feature type="compositionally biased region" description="Basic and acidic residues" evidence="1">
    <location>
        <begin position="360"/>
        <end position="375"/>
    </location>
</feature>
<evidence type="ECO:0000256" key="1">
    <source>
        <dbReference type="SAM" id="MobiDB-lite"/>
    </source>
</evidence>
<evidence type="ECO:0000313" key="3">
    <source>
        <dbReference type="Proteomes" id="UP001497453"/>
    </source>
</evidence>
<proteinExistence type="predicted"/>
<feature type="region of interest" description="Disordered" evidence="1">
    <location>
        <begin position="691"/>
        <end position="764"/>
    </location>
</feature>
<accession>A0ABP1DQW7</accession>
<dbReference type="EMBL" id="OZ037948">
    <property type="protein sequence ID" value="CAL1709567.1"/>
    <property type="molecule type" value="Genomic_DNA"/>
</dbReference>
<feature type="compositionally biased region" description="Basic and acidic residues" evidence="1">
    <location>
        <begin position="691"/>
        <end position="709"/>
    </location>
</feature>
<protein>
    <submittedName>
        <fullName evidence="2">Uncharacterized protein</fullName>
    </submittedName>
</protein>
<feature type="compositionally biased region" description="Polar residues" evidence="1">
    <location>
        <begin position="755"/>
        <end position="764"/>
    </location>
</feature>
<keyword evidence="3" id="KW-1185">Reference proteome</keyword>
<sequence length="764" mass="86303">MSGLLLEECRLNPLGLESLRGLFQHNMPQYDRYQPQYDQAALAFLLHGKHKDGNHKMALDTFHSDWRVAREHVPSGIEGQTIRTKFKEEVMELVFDSITAWDRITGGTTILIHIDGTLEPDAPVSPEYVKAHVYLNPGLLEDMPETTAAVVRMVQLFIEDIGLPVIRRWFRAFKKEGFSLTKHSTRAIRIPSSIPLIPRPVPRCSTHHIFRGHPTGALDARLASLSVPMRDIRSEVASVTDTDDAELQELQVRFDQMSMGYAEKMEVLEKALHLESSEHRELVELLNYKVDSLKDTLADRDELIRKLRSALRAYRLPMATPSQSAPLSSHSNADIHYGPAISATALPRPAAKRKKAAPIDSEKRKEIKARRDEKNKEVDEQIATWFQQTVALASNMAEKYGQTTQHYLRLFFFGAESHTKKRQPSAYNAYISAMAADTNSDAAAGSASSLIDVQLDHREAYYDLTQKEKDEFVTELLKKRETEQKGSRPNQRSRIQDASAVLRLIEQELLGLKHRVGIEGFFCMVKNNTEFNMGPQWFFTDQEIERYLSVTVRKGWDTGFIGAVTEAFSVAGCDTMKTLTNSKQKATYLMTSIQDEIQRKLGLFTALDLTSNSILTSIPTAEITGNNDAQMQYIKYEKDIVQRYGIELQGWTHSEWTTPRKMSTSLPPLETLLNALRSDACKFVKLTKAQLDAREKPVEKPRKKREDFGKKRKKRTSATDGGNNSGEEDGEEDDAEGDIEEATPPAPKKRRRSKAQMNTASGGN</sequence>
<feature type="compositionally biased region" description="Acidic residues" evidence="1">
    <location>
        <begin position="726"/>
        <end position="741"/>
    </location>
</feature>
<reference evidence="3" key="1">
    <citation type="submission" date="2024-04" db="EMBL/GenBank/DDBJ databases">
        <authorList>
            <person name="Shaw F."/>
            <person name="Minotto A."/>
        </authorList>
    </citation>
    <scope>NUCLEOTIDE SEQUENCE [LARGE SCALE GENOMIC DNA]</scope>
</reference>
<organism evidence="2 3">
    <name type="scientific">Somion occarium</name>
    <dbReference type="NCBI Taxonomy" id="3059160"/>
    <lineage>
        <taxon>Eukaryota</taxon>
        <taxon>Fungi</taxon>
        <taxon>Dikarya</taxon>
        <taxon>Basidiomycota</taxon>
        <taxon>Agaricomycotina</taxon>
        <taxon>Agaricomycetes</taxon>
        <taxon>Polyporales</taxon>
        <taxon>Cerrenaceae</taxon>
        <taxon>Somion</taxon>
    </lineage>
</organism>